<proteinExistence type="predicted"/>
<keyword evidence="4" id="KW-1185">Reference proteome</keyword>
<sequence length="76" mass="7579">MTRGRGALLDAVLARTAAGEGPARVARSLGVDVGLVEVVLDHATRTGRLPLAPAGATCGTCTPRPACAGCPVQART</sequence>
<evidence type="ECO:0000313" key="2">
    <source>
        <dbReference type="EMBL" id="NYD87106.1"/>
    </source>
</evidence>
<comment type="caution">
    <text evidence="2">The sequence shown here is derived from an EMBL/GenBank/DDBJ whole genome shotgun (WGS) entry which is preliminary data.</text>
</comment>
<evidence type="ECO:0000313" key="4">
    <source>
        <dbReference type="Proteomes" id="UP000618382"/>
    </source>
</evidence>
<organism evidence="2 3">
    <name type="scientific">Cellulomonas oligotrophica</name>
    <dbReference type="NCBI Taxonomy" id="931536"/>
    <lineage>
        <taxon>Bacteria</taxon>
        <taxon>Bacillati</taxon>
        <taxon>Actinomycetota</taxon>
        <taxon>Actinomycetes</taxon>
        <taxon>Micrococcales</taxon>
        <taxon>Cellulomonadaceae</taxon>
        <taxon>Cellulomonas</taxon>
    </lineage>
</organism>
<dbReference type="RefSeq" id="WP_140459567.1">
    <property type="nucleotide sequence ID" value="NZ_BAABFI010000009.1"/>
</dbReference>
<reference evidence="2 3" key="1">
    <citation type="submission" date="2020-07" db="EMBL/GenBank/DDBJ databases">
        <title>Sequencing the genomes of 1000 actinobacteria strains.</title>
        <authorList>
            <person name="Klenk H.-P."/>
        </authorList>
    </citation>
    <scope>NUCLEOTIDE SEQUENCE [LARGE SCALE GENOMIC DNA]</scope>
    <source>
        <strain evidence="2 3">DSM 24482</strain>
    </source>
</reference>
<name>A0A7Y9FJC9_9CELL</name>
<evidence type="ECO:0000313" key="3">
    <source>
        <dbReference type="Proteomes" id="UP000577956"/>
    </source>
</evidence>
<dbReference type="AlphaFoldDB" id="A0A7Y9FJC9"/>
<dbReference type="Proteomes" id="UP000577956">
    <property type="component" value="Unassembled WGS sequence"/>
</dbReference>
<protein>
    <recommendedName>
        <fullName evidence="5">Transcriptional regulator HTH-type FeoC domain-containing protein</fullName>
    </recommendedName>
</protein>
<evidence type="ECO:0008006" key="5">
    <source>
        <dbReference type="Google" id="ProtNLM"/>
    </source>
</evidence>
<dbReference type="EMBL" id="BONN01000003">
    <property type="protein sequence ID" value="GIG32108.1"/>
    <property type="molecule type" value="Genomic_DNA"/>
</dbReference>
<dbReference type="EMBL" id="JACCBK010000001">
    <property type="protein sequence ID" value="NYD87106.1"/>
    <property type="molecule type" value="Genomic_DNA"/>
</dbReference>
<dbReference type="Proteomes" id="UP000618382">
    <property type="component" value="Unassembled WGS sequence"/>
</dbReference>
<evidence type="ECO:0000313" key="1">
    <source>
        <dbReference type="EMBL" id="GIG32108.1"/>
    </source>
</evidence>
<gene>
    <name evidence="2" type="ORF">BKA21_002655</name>
    <name evidence="1" type="ORF">Col01nite_12670</name>
</gene>
<reference evidence="1 4" key="2">
    <citation type="submission" date="2021-01" db="EMBL/GenBank/DDBJ databases">
        <title>Whole genome shotgun sequence of Cellulomonas oligotrophica NBRC 109435.</title>
        <authorList>
            <person name="Komaki H."/>
            <person name="Tamura T."/>
        </authorList>
    </citation>
    <scope>NUCLEOTIDE SEQUENCE [LARGE SCALE GENOMIC DNA]</scope>
    <source>
        <strain evidence="1 4">NBRC 109435</strain>
    </source>
</reference>
<accession>A0A7Y9FJC9</accession>